<dbReference type="InterPro" id="IPR053277">
    <property type="entry name" value="Endomembrane_traffic_mod"/>
</dbReference>
<keyword evidence="4" id="KW-1185">Reference proteome</keyword>
<keyword evidence="2" id="KW-0472">Membrane</keyword>
<dbReference type="Proteomes" id="UP000003394">
    <property type="component" value="Unassembled WGS sequence"/>
</dbReference>
<dbReference type="Gene3D" id="1.25.40.10">
    <property type="entry name" value="Tetratricopeptide repeat domain"/>
    <property type="match status" value="1"/>
</dbReference>
<keyword evidence="2" id="KW-0812">Transmembrane</keyword>
<comment type="caution">
    <text evidence="3">The sequence shown here is derived from an EMBL/GenBank/DDBJ whole genome shotgun (WGS) entry which is preliminary data.</text>
</comment>
<feature type="coiled-coil region" evidence="1">
    <location>
        <begin position="72"/>
        <end position="126"/>
    </location>
</feature>
<dbReference type="EMBL" id="ACFT01000050">
    <property type="protein sequence ID" value="EER48311.1"/>
    <property type="molecule type" value="Genomic_DNA"/>
</dbReference>
<name>A0ABM9YJ65_9PAST</name>
<evidence type="ECO:0000313" key="4">
    <source>
        <dbReference type="Proteomes" id="UP000003394"/>
    </source>
</evidence>
<dbReference type="PANTHER" id="PTHR45005:SF2">
    <property type="entry name" value="PROTEIN HLB1"/>
    <property type="match status" value="1"/>
</dbReference>
<dbReference type="InterPro" id="IPR011990">
    <property type="entry name" value="TPR-like_helical_dom_sf"/>
</dbReference>
<dbReference type="RefSeq" id="WP_005819683.1">
    <property type="nucleotide sequence ID" value="NZ_ACFT01000050.1"/>
</dbReference>
<reference evidence="3 4" key="1">
    <citation type="journal article" date="2010" name="Vet. Microbiol.">
        <title>Production of haemolysins by strains of the Actinobacillus minor/porcitonsillarum complex.</title>
        <authorList>
            <person name="Arya G."/>
            <person name="Niven D.F."/>
        </authorList>
    </citation>
    <scope>NUCLEOTIDE SEQUENCE [LARGE SCALE GENOMIC DNA]</scope>
    <source>
        <strain evidence="4">strain 202</strain>
    </source>
</reference>
<feature type="transmembrane region" description="Helical" evidence="2">
    <location>
        <begin position="12"/>
        <end position="33"/>
    </location>
</feature>
<gene>
    <name evidence="3" type="ORF">AM202_0809</name>
</gene>
<sequence>MTEKEIRSQLKFYWYILLFIGLVCFIVFSIIAISEKFAQKGAWEATISVFSLLGVLLTAGGVFAGTVAILSYFSVKEKLDKAENELDKIRDIQQRYEFAENNIKGLENYQLAVEELNKKVSEAEKEKYYKLAEDLVKAKNPDYHIKIKANAILLEKEAGKAYKNKKWSEAVKYYEELVDLWKLLFLYDKRSNIENYLLAIFRLANSTSKKDNINTFNQVGKLYELLIAKANELEIKADLVSFSYNNWGNVLNGEAKLILKDNPQEARKLLKQAKEKYKKAIELNFENNKAYNNLGVALHNEANLISKDNPQEAEKLFQQVKEMCVKAIKIEPDYQTAYNNLKEVLSKLDDFLDKEKKQGYWQKVQEEIMSLPDAQPKQDMLKFIEKQISSTKAKP</sequence>
<dbReference type="SUPFAM" id="SSF48452">
    <property type="entry name" value="TPR-like"/>
    <property type="match status" value="1"/>
</dbReference>
<feature type="transmembrane region" description="Helical" evidence="2">
    <location>
        <begin position="45"/>
        <end position="73"/>
    </location>
</feature>
<evidence type="ECO:0000313" key="3">
    <source>
        <dbReference type="EMBL" id="EER48311.1"/>
    </source>
</evidence>
<protein>
    <submittedName>
        <fullName evidence="3">Uncharacterized protein</fullName>
    </submittedName>
</protein>
<dbReference type="PANTHER" id="PTHR45005">
    <property type="match status" value="1"/>
</dbReference>
<evidence type="ECO:0000256" key="1">
    <source>
        <dbReference type="SAM" id="Coils"/>
    </source>
</evidence>
<evidence type="ECO:0000256" key="2">
    <source>
        <dbReference type="SAM" id="Phobius"/>
    </source>
</evidence>
<keyword evidence="2" id="KW-1133">Transmembrane helix</keyword>
<organism evidence="3 4">
    <name type="scientific">Actinobacillus minor 202</name>
    <dbReference type="NCBI Taxonomy" id="591023"/>
    <lineage>
        <taxon>Bacteria</taxon>
        <taxon>Pseudomonadati</taxon>
        <taxon>Pseudomonadota</taxon>
        <taxon>Gammaproteobacteria</taxon>
        <taxon>Pasteurellales</taxon>
        <taxon>Pasteurellaceae</taxon>
        <taxon>Actinobacillus</taxon>
    </lineage>
</organism>
<proteinExistence type="predicted"/>
<dbReference type="SUPFAM" id="SSF48439">
    <property type="entry name" value="Protein prenylyltransferase"/>
    <property type="match status" value="1"/>
</dbReference>
<keyword evidence="1" id="KW-0175">Coiled coil</keyword>
<accession>A0ABM9YJ65</accession>